<dbReference type="InterPro" id="IPR001320">
    <property type="entry name" value="Iontro_rcpt_C"/>
</dbReference>
<feature type="transmembrane region" description="Helical" evidence="18">
    <location>
        <begin position="660"/>
        <end position="680"/>
    </location>
</feature>
<feature type="domain" description="Ionotropic glutamate receptor C-terminal" evidence="19">
    <location>
        <begin position="450"/>
        <end position="825"/>
    </location>
</feature>
<keyword evidence="8 18" id="KW-0472">Membrane</keyword>
<dbReference type="PANTHER" id="PTHR18966">
    <property type="entry name" value="IONOTROPIC GLUTAMATE RECEPTOR"/>
    <property type="match status" value="1"/>
</dbReference>
<evidence type="ECO:0000313" key="21">
    <source>
        <dbReference type="EMBL" id="BAW94712.1"/>
    </source>
</evidence>
<evidence type="ECO:0000256" key="7">
    <source>
        <dbReference type="ARBA" id="ARBA00023065"/>
    </source>
</evidence>
<sequence>MSRRTIKIVSNAISRRSLVFGFCLILNFSISCSQDFDSRAIQSSVSIPIGAILPVGNNRVDAMFKLALKRHNAQVVLPFSPSSLGSQPNLRFRVFLQTSVINDTFTMAQEFCNHMSQRTHTIIGFWKASSMNAIISYSDTFNIPWITPSLPLPDQPTKHVINLHPKFETFLLDFLFKLGWKEFTLVYDQKEVHLPVKAAIAFCLERGLRIQVRNLAGVDNILPTLKEIACKKEYKVLFDVSLQRSMQTLEKIKIMGMLSMDYHYIFSDLSLIDHDLRQFAYGASNLTFLGLVDKSFELYDSVLQGQTNPFFNTVGSESALIYDAFTAMASGMRQVIADGLVFETEIQDEINRVERVTCHQMSILPLNTGSEISKAIKEVKFQGLTGNVEFDQQGQRINYSVRIYALDRLGLNSIGTWTDSSEEGDGILELNDVDLVDQSDWILKSYRNETLIVTTIVEEPYVIRKPNWQELEGNDRFEGFCVDLLKEITKIAQIQYRIKPVDDGQYGSKNDKDGTWNGMIGEVKYQKAHMAVAPLTITSAREAVVDFTKPFMTLGISIMIKKPEKQNYNIFSFLDPLSTEIWICIVFAYVGVSVVLYLVSRFSPYEWHRRSLTKVTNNDEIDAATDFGIFNSLWFSLGAFVQQGCDISPKSFSGRIVGGVWWLFTLIVISSYTANLAAFLTVDKMVTPIAGAEDLAKQTLIQYGTLRSGSTVNFFKQSPLPTYEKMWATMKSQEPSVFVSSNKEGIARVRASDGKYAFLMESTLNDYTEQRRPCNTMKVGPNIDSKGYGIALPKGSPLYDTVNLAILTLREQGKLQKLKNYWWYDKSECGANGGSGATKTPALTLGNVAGVFYVLIGGMGLAICTALLEFWYHAHKIRNFKRKQKAKAAARDRLLAERSVNISTTDNIPSVGGDHESAGRFKFWRRK</sequence>
<dbReference type="PROSITE" id="PS51257">
    <property type="entry name" value="PROKAR_LIPOPROTEIN"/>
    <property type="match status" value="1"/>
</dbReference>
<evidence type="ECO:0000256" key="18">
    <source>
        <dbReference type="SAM" id="Phobius"/>
    </source>
</evidence>
<dbReference type="FunFam" id="3.40.190.10:FF:000596">
    <property type="entry name" value="glutamate receptor 2-like isoform X1"/>
    <property type="match status" value="1"/>
</dbReference>
<feature type="transmembrane region" description="Helical" evidence="18">
    <location>
        <begin position="580"/>
        <end position="600"/>
    </location>
</feature>
<keyword evidence="11" id="KW-0628">Postsynaptic cell membrane</keyword>
<feature type="disulfide bond" evidence="17">
    <location>
        <begin position="774"/>
        <end position="829"/>
    </location>
</feature>
<feature type="binding site" evidence="15">
    <location>
        <position position="710"/>
    </location>
    <ligand>
        <name>L-glutamate</name>
        <dbReference type="ChEBI" id="CHEBI:29985"/>
    </ligand>
</feature>
<dbReference type="SUPFAM" id="SSF53822">
    <property type="entry name" value="Periplasmic binding protein-like I"/>
    <property type="match status" value="1"/>
</dbReference>
<evidence type="ECO:0000256" key="5">
    <source>
        <dbReference type="ARBA" id="ARBA00022989"/>
    </source>
</evidence>
<evidence type="ECO:0000256" key="6">
    <source>
        <dbReference type="ARBA" id="ARBA00023018"/>
    </source>
</evidence>
<proteinExistence type="evidence at transcript level"/>
<dbReference type="FunFam" id="1.10.287.70:FF:000067">
    <property type="entry name" value="glutamate receptor 2 isoform X1"/>
    <property type="match status" value="1"/>
</dbReference>
<dbReference type="EMBL" id="LC070681">
    <property type="protein sequence ID" value="BAW94712.1"/>
    <property type="molecule type" value="mRNA"/>
</dbReference>
<dbReference type="Gene3D" id="3.40.50.2300">
    <property type="match status" value="2"/>
</dbReference>
<dbReference type="Pfam" id="PF10613">
    <property type="entry name" value="Lig_chan-Glu_bd"/>
    <property type="match status" value="1"/>
</dbReference>
<feature type="binding site" evidence="15">
    <location>
        <position position="534"/>
    </location>
    <ligand>
        <name>L-glutamate</name>
        <dbReference type="ChEBI" id="CHEBI:29985"/>
    </ligand>
</feature>
<keyword evidence="12" id="KW-1071">Ligand-gated ion channel</keyword>
<evidence type="ECO:0000256" key="3">
    <source>
        <dbReference type="ARBA" id="ARBA00022692"/>
    </source>
</evidence>
<keyword evidence="1" id="KW-0813">Transport</keyword>
<dbReference type="FunFam" id="3.40.190.10:FF:000001">
    <property type="entry name" value="Glutamate receptor ionotropic, kainate 2"/>
    <property type="match status" value="1"/>
</dbReference>
<feature type="domain" description="Ionotropic glutamate receptor L-glutamate and glycine-binding" evidence="20">
    <location>
        <begin position="460"/>
        <end position="525"/>
    </location>
</feature>
<comment type="subcellular location">
    <subcellularLocation>
        <location evidence="14">Postsynaptic cell membrane</location>
        <topology evidence="14">Multi-pass membrane protein</topology>
    </subcellularLocation>
</comment>
<evidence type="ECO:0000259" key="20">
    <source>
        <dbReference type="SMART" id="SM00918"/>
    </source>
</evidence>
<keyword evidence="7" id="KW-0406">Ion transport</keyword>
<dbReference type="GO" id="GO:0022824">
    <property type="term" value="F:transmitter-gated monoatomic ion channel activity"/>
    <property type="evidence" value="ECO:0007669"/>
    <property type="project" value="UniProtKB-ARBA"/>
</dbReference>
<feature type="site" description="Interaction with the cone snail toxin Con-ikot-ikot" evidence="16">
    <location>
        <position position="716"/>
    </location>
</feature>
<dbReference type="SMART" id="SM00079">
    <property type="entry name" value="PBPe"/>
    <property type="match status" value="1"/>
</dbReference>
<organism evidence="21">
    <name type="scientific">Ciona intestinalis</name>
    <name type="common">Transparent sea squirt</name>
    <name type="synonym">Ascidia intestinalis</name>
    <dbReference type="NCBI Taxonomy" id="7719"/>
    <lineage>
        <taxon>Eukaryota</taxon>
        <taxon>Metazoa</taxon>
        <taxon>Chordata</taxon>
        <taxon>Tunicata</taxon>
        <taxon>Ascidiacea</taxon>
        <taxon>Phlebobranchia</taxon>
        <taxon>Cionidae</taxon>
        <taxon>Ciona</taxon>
    </lineage>
</organism>
<accession>A0A1Q2TSX5</accession>
<evidence type="ECO:0000256" key="9">
    <source>
        <dbReference type="ARBA" id="ARBA00023170"/>
    </source>
</evidence>
<feature type="binding site" evidence="15">
    <location>
        <position position="541"/>
    </location>
    <ligand>
        <name>L-glutamate</name>
        <dbReference type="ChEBI" id="CHEBI:29985"/>
    </ligand>
</feature>
<keyword evidence="4" id="KW-0732">Signal</keyword>
<keyword evidence="2" id="KW-1003">Cell membrane</keyword>
<dbReference type="InterPro" id="IPR019594">
    <property type="entry name" value="Glu/Gly-bd"/>
</dbReference>
<evidence type="ECO:0000259" key="19">
    <source>
        <dbReference type="SMART" id="SM00079"/>
    </source>
</evidence>
<keyword evidence="9 21" id="KW-0675">Receptor</keyword>
<feature type="binding site" evidence="15">
    <location>
        <position position="711"/>
    </location>
    <ligand>
        <name>L-glutamate</name>
        <dbReference type="ChEBI" id="CHEBI:29985"/>
    </ligand>
</feature>
<dbReference type="AlphaFoldDB" id="A0A1Q2TSX5"/>
<evidence type="ECO:0000256" key="10">
    <source>
        <dbReference type="ARBA" id="ARBA00023180"/>
    </source>
</evidence>
<evidence type="ECO:0000256" key="11">
    <source>
        <dbReference type="ARBA" id="ARBA00023257"/>
    </source>
</evidence>
<dbReference type="Pfam" id="PF01094">
    <property type="entry name" value="ANF_receptor"/>
    <property type="match status" value="1"/>
</dbReference>
<feature type="binding site" evidence="15">
    <location>
        <position position="536"/>
    </location>
    <ligand>
        <name>L-glutamate</name>
        <dbReference type="ChEBI" id="CHEBI:29985"/>
    </ligand>
</feature>
<evidence type="ECO:0000256" key="14">
    <source>
        <dbReference type="ARBA" id="ARBA00034104"/>
    </source>
</evidence>
<gene>
    <name evidence="21" type="primary">GluA</name>
</gene>
<dbReference type="CDD" id="cd06380">
    <property type="entry name" value="PBP1_iGluR_AMPA"/>
    <property type="match status" value="1"/>
</dbReference>
<feature type="site" description="Crucial to convey clamshell closure to channel opening" evidence="16">
    <location>
        <position position="689"/>
    </location>
</feature>
<keyword evidence="6" id="KW-0770">Synapse</keyword>
<dbReference type="GO" id="GO:0045211">
    <property type="term" value="C:postsynaptic membrane"/>
    <property type="evidence" value="ECO:0007669"/>
    <property type="project" value="UniProtKB-SubCell"/>
</dbReference>
<feature type="binding site" evidence="15">
    <location>
        <position position="761"/>
    </location>
    <ligand>
        <name>L-glutamate</name>
        <dbReference type="ChEBI" id="CHEBI:29985"/>
    </ligand>
</feature>
<evidence type="ECO:0000256" key="13">
    <source>
        <dbReference type="ARBA" id="ARBA00023303"/>
    </source>
</evidence>
<dbReference type="Pfam" id="PF00060">
    <property type="entry name" value="Lig_chan"/>
    <property type="match status" value="1"/>
</dbReference>
<dbReference type="InterPro" id="IPR001828">
    <property type="entry name" value="ANF_lig-bd_rcpt"/>
</dbReference>
<dbReference type="Gene3D" id="3.40.190.10">
    <property type="entry name" value="Periplasmic binding protein-like II"/>
    <property type="match status" value="2"/>
</dbReference>
<dbReference type="PRINTS" id="PR00177">
    <property type="entry name" value="NMDARECEPTOR"/>
</dbReference>
<keyword evidence="17" id="KW-1015">Disulfide bond</keyword>
<reference evidence="21" key="1">
    <citation type="submission" date="2015-08" db="EMBL/GenBank/DDBJ databases">
        <title>Exploring the novel AMPAR function from evolutionary point of view.</title>
        <authorList>
            <person name="Hirai S."/>
        </authorList>
    </citation>
    <scope>NUCLEOTIDE SEQUENCE</scope>
</reference>
<evidence type="ECO:0000256" key="2">
    <source>
        <dbReference type="ARBA" id="ARBA00022475"/>
    </source>
</evidence>
<dbReference type="Gene3D" id="1.10.287.70">
    <property type="match status" value="1"/>
</dbReference>
<dbReference type="SMART" id="SM00918">
    <property type="entry name" value="Lig_chan-Glu_bd"/>
    <property type="match status" value="1"/>
</dbReference>
<evidence type="ECO:0000256" key="4">
    <source>
        <dbReference type="ARBA" id="ARBA00022729"/>
    </source>
</evidence>
<dbReference type="SUPFAM" id="SSF53850">
    <property type="entry name" value="Periplasmic binding protein-like II"/>
    <property type="match status" value="1"/>
</dbReference>
<evidence type="ECO:0000256" key="12">
    <source>
        <dbReference type="ARBA" id="ARBA00023286"/>
    </source>
</evidence>
<dbReference type="GO" id="GO:0007166">
    <property type="term" value="P:cell surface receptor signaling pathway"/>
    <property type="evidence" value="ECO:0007669"/>
    <property type="project" value="UniProtKB-ARBA"/>
</dbReference>
<keyword evidence="5 18" id="KW-1133">Transmembrane helix</keyword>
<name>A0A1Q2TSX5_CIOIN</name>
<dbReference type="InterPro" id="IPR001508">
    <property type="entry name" value="Iono_Glu_rcpt_met"/>
</dbReference>
<evidence type="ECO:0000256" key="17">
    <source>
        <dbReference type="PIRSR" id="PIRSR601508-3"/>
    </source>
</evidence>
<dbReference type="InterPro" id="IPR028082">
    <property type="entry name" value="Peripla_BP_I"/>
</dbReference>
<keyword evidence="10" id="KW-0325">Glycoprotein</keyword>
<keyword evidence="3 18" id="KW-0812">Transmembrane</keyword>
<evidence type="ECO:0000256" key="15">
    <source>
        <dbReference type="PIRSR" id="PIRSR601508-1"/>
    </source>
</evidence>
<evidence type="ECO:0000256" key="16">
    <source>
        <dbReference type="PIRSR" id="PIRSR601508-2"/>
    </source>
</evidence>
<feature type="transmembrane region" description="Helical" evidence="18">
    <location>
        <begin position="850"/>
        <end position="872"/>
    </location>
</feature>
<evidence type="ECO:0000256" key="8">
    <source>
        <dbReference type="ARBA" id="ARBA00023136"/>
    </source>
</evidence>
<protein>
    <submittedName>
        <fullName evidence="21">Glutamate receptor variant1</fullName>
    </submittedName>
</protein>
<keyword evidence="13" id="KW-0407">Ion channel</keyword>
<evidence type="ECO:0000256" key="1">
    <source>
        <dbReference type="ARBA" id="ARBA00022448"/>
    </source>
</evidence>
<dbReference type="InterPro" id="IPR015683">
    <property type="entry name" value="Ionotropic_Glu_rcpt"/>
</dbReference>